<dbReference type="OMA" id="TYIESIT"/>
<dbReference type="InterPro" id="IPR038765">
    <property type="entry name" value="Papain-like_cys_pep_sf"/>
</dbReference>
<proteinExistence type="inferred from homology"/>
<dbReference type="Pfam" id="PF08246">
    <property type="entry name" value="Inhibitor_I29"/>
    <property type="match status" value="1"/>
</dbReference>
<dbReference type="Gene3D" id="3.90.70.10">
    <property type="entry name" value="Cysteine proteinases"/>
    <property type="match status" value="1"/>
</dbReference>
<dbReference type="InterPro" id="IPR025661">
    <property type="entry name" value="Pept_asp_AS"/>
</dbReference>
<dbReference type="Proteomes" id="UP000030746">
    <property type="component" value="Unassembled WGS sequence"/>
</dbReference>
<dbReference type="PANTHER" id="PTHR12411">
    <property type="entry name" value="CYSTEINE PROTEASE FAMILY C1-RELATED"/>
    <property type="match status" value="1"/>
</dbReference>
<dbReference type="HOGENOM" id="CLU_012184_1_2_1"/>
<evidence type="ECO:0000313" key="4">
    <source>
        <dbReference type="EMBL" id="ESP02434.1"/>
    </source>
</evidence>
<dbReference type="GeneID" id="20242007"/>
<name>V4AEK4_LOTGI</name>
<keyword evidence="5" id="KW-1185">Reference proteome</keyword>
<dbReference type="AlphaFoldDB" id="V4AEK4"/>
<accession>V4AEK4</accession>
<feature type="domain" description="Peptidase C1A papain C-terminal" evidence="2">
    <location>
        <begin position="84"/>
        <end position="290"/>
    </location>
</feature>
<gene>
    <name evidence="4" type="ORF">LOTGIDRAFT_172091</name>
</gene>
<dbReference type="InterPro" id="IPR013128">
    <property type="entry name" value="Peptidase_C1A"/>
</dbReference>
<dbReference type="InterPro" id="IPR013201">
    <property type="entry name" value="Prot_inhib_I29"/>
</dbReference>
<evidence type="ECO:0000313" key="5">
    <source>
        <dbReference type="Proteomes" id="UP000030746"/>
    </source>
</evidence>
<dbReference type="CDD" id="cd02248">
    <property type="entry name" value="Peptidase_C1A"/>
    <property type="match status" value="1"/>
</dbReference>
<evidence type="ECO:0008006" key="6">
    <source>
        <dbReference type="Google" id="ProtNLM"/>
    </source>
</evidence>
<dbReference type="PROSITE" id="PS00640">
    <property type="entry name" value="THIOL_PROTEASE_ASN"/>
    <property type="match status" value="1"/>
</dbReference>
<evidence type="ECO:0000256" key="1">
    <source>
        <dbReference type="ARBA" id="ARBA00008455"/>
    </source>
</evidence>
<dbReference type="InterPro" id="IPR039417">
    <property type="entry name" value="Peptidase_C1A_papain-like"/>
</dbReference>
<dbReference type="SMART" id="SM00645">
    <property type="entry name" value="Pept_C1"/>
    <property type="match status" value="1"/>
</dbReference>
<comment type="similarity">
    <text evidence="1">Belongs to the peptidase C1 family.</text>
</comment>
<sequence length="290" mass="33023">MTISGTDNWHSWKKKYGKVYSNPKEELYRRTIWQKNLLYVRNHNEKSDKEFLLHINQFADANMHILNRNSKSHSFESVRKEIKAPKSFDWRSKGVIGPVHDQGRLFNVKAIVASESVASLHAIQTGQLFDLSAYEIDDCGCGMQLFIKDIFGCIKRKIGGLCTNVTYHHQDQICNKDTCTPIAMVNGTGFIPEGDEDAMLEAILKTPLMVAMDASQPSFELYQAGIYSDTKCSPDHLSHIMQVVGYGEQNGRKYWICRNSWGKDWGNQGYVWVERGTNMCGIASFAIFPY</sequence>
<organism evidence="4 5">
    <name type="scientific">Lottia gigantea</name>
    <name type="common">Giant owl limpet</name>
    <dbReference type="NCBI Taxonomy" id="225164"/>
    <lineage>
        <taxon>Eukaryota</taxon>
        <taxon>Metazoa</taxon>
        <taxon>Spiralia</taxon>
        <taxon>Lophotrochozoa</taxon>
        <taxon>Mollusca</taxon>
        <taxon>Gastropoda</taxon>
        <taxon>Patellogastropoda</taxon>
        <taxon>Lottioidea</taxon>
        <taxon>Lottiidae</taxon>
        <taxon>Lottia</taxon>
    </lineage>
</organism>
<dbReference type="RefSeq" id="XP_009046922.1">
    <property type="nucleotide sequence ID" value="XM_009048674.1"/>
</dbReference>
<dbReference type="GO" id="GO:0008234">
    <property type="term" value="F:cysteine-type peptidase activity"/>
    <property type="evidence" value="ECO:0007669"/>
    <property type="project" value="InterPro"/>
</dbReference>
<dbReference type="OrthoDB" id="65740at2759"/>
<evidence type="ECO:0000259" key="2">
    <source>
        <dbReference type="SMART" id="SM00645"/>
    </source>
</evidence>
<dbReference type="SMART" id="SM00848">
    <property type="entry name" value="Inhibitor_I29"/>
    <property type="match status" value="1"/>
</dbReference>
<dbReference type="Pfam" id="PF00112">
    <property type="entry name" value="Peptidase_C1"/>
    <property type="match status" value="1"/>
</dbReference>
<reference evidence="4 5" key="1">
    <citation type="journal article" date="2013" name="Nature">
        <title>Insights into bilaterian evolution from three spiralian genomes.</title>
        <authorList>
            <person name="Simakov O."/>
            <person name="Marletaz F."/>
            <person name="Cho S.J."/>
            <person name="Edsinger-Gonzales E."/>
            <person name="Havlak P."/>
            <person name="Hellsten U."/>
            <person name="Kuo D.H."/>
            <person name="Larsson T."/>
            <person name="Lv J."/>
            <person name="Arendt D."/>
            <person name="Savage R."/>
            <person name="Osoegawa K."/>
            <person name="de Jong P."/>
            <person name="Grimwood J."/>
            <person name="Chapman J.A."/>
            <person name="Shapiro H."/>
            <person name="Aerts A."/>
            <person name="Otillar R.P."/>
            <person name="Terry A.Y."/>
            <person name="Boore J.L."/>
            <person name="Grigoriev I.V."/>
            <person name="Lindberg D.R."/>
            <person name="Seaver E.C."/>
            <person name="Weisblat D.A."/>
            <person name="Putnam N.H."/>
            <person name="Rokhsar D.S."/>
        </authorList>
    </citation>
    <scope>NUCLEOTIDE SEQUENCE [LARGE SCALE GENOMIC DNA]</scope>
</reference>
<dbReference type="KEGG" id="lgi:LOTGIDRAFT_172091"/>
<dbReference type="GO" id="GO:0006508">
    <property type="term" value="P:proteolysis"/>
    <property type="evidence" value="ECO:0007669"/>
    <property type="project" value="InterPro"/>
</dbReference>
<dbReference type="EMBL" id="KB200255">
    <property type="protein sequence ID" value="ESP02434.1"/>
    <property type="molecule type" value="Genomic_DNA"/>
</dbReference>
<dbReference type="CTD" id="20242007"/>
<dbReference type="InterPro" id="IPR000668">
    <property type="entry name" value="Peptidase_C1A_C"/>
</dbReference>
<evidence type="ECO:0000259" key="3">
    <source>
        <dbReference type="SMART" id="SM00848"/>
    </source>
</evidence>
<protein>
    <recommendedName>
        <fullName evidence="6">Peptidase C1A papain C-terminal domain-containing protein</fullName>
    </recommendedName>
</protein>
<feature type="domain" description="Cathepsin propeptide inhibitor" evidence="3">
    <location>
        <begin position="9"/>
        <end position="60"/>
    </location>
</feature>
<dbReference type="SUPFAM" id="SSF54001">
    <property type="entry name" value="Cysteine proteinases"/>
    <property type="match status" value="1"/>
</dbReference>